<dbReference type="EMBL" id="SMKS01000048">
    <property type="protein sequence ID" value="TDD02545.1"/>
    <property type="molecule type" value="Genomic_DNA"/>
</dbReference>
<dbReference type="OrthoDB" id="9808397at2"/>
<accession>A0A4R4VK81</accession>
<dbReference type="Pfam" id="PF07726">
    <property type="entry name" value="AAA_3"/>
    <property type="match status" value="1"/>
</dbReference>
<proteinExistence type="inferred from homology"/>
<keyword evidence="7" id="KW-1185">Reference proteome</keyword>
<dbReference type="Pfam" id="PF17863">
    <property type="entry name" value="AAA_lid_2"/>
    <property type="match status" value="1"/>
</dbReference>
<name>A0A4R4VK81_9PSEU</name>
<protein>
    <submittedName>
        <fullName evidence="6">MoxR family ATPase</fullName>
    </submittedName>
</protein>
<dbReference type="PANTHER" id="PTHR42759:SF1">
    <property type="entry name" value="MAGNESIUM-CHELATASE SUBUNIT CHLD"/>
    <property type="match status" value="1"/>
</dbReference>
<evidence type="ECO:0000313" key="7">
    <source>
        <dbReference type="Proteomes" id="UP000295674"/>
    </source>
</evidence>
<dbReference type="PIRSF" id="PIRSF002849">
    <property type="entry name" value="AAA_ATPase_chaperone_MoxR_prd"/>
    <property type="match status" value="1"/>
</dbReference>
<dbReference type="InterPro" id="IPR041628">
    <property type="entry name" value="ChlI/MoxR_AAA_lid"/>
</dbReference>
<comment type="caution">
    <text evidence="6">The sequence shown here is derived from an EMBL/GenBank/DDBJ whole genome shotgun (WGS) entry which is preliminary data.</text>
</comment>
<evidence type="ECO:0000256" key="3">
    <source>
        <dbReference type="ARBA" id="ARBA00061607"/>
    </source>
</evidence>
<evidence type="ECO:0000259" key="5">
    <source>
        <dbReference type="Pfam" id="PF17863"/>
    </source>
</evidence>
<feature type="domain" description="ChlI/MoxR AAA lid" evidence="5">
    <location>
        <begin position="258"/>
        <end position="325"/>
    </location>
</feature>
<dbReference type="FunFam" id="3.40.50.300:FF:000640">
    <property type="entry name" value="MoxR family ATPase"/>
    <property type="match status" value="1"/>
</dbReference>
<feature type="domain" description="ATPase AAA-3" evidence="4">
    <location>
        <begin position="54"/>
        <end position="184"/>
    </location>
</feature>
<sequence>MNDNTAWNLGEESEILRHREGEVMRGLLWELKKVIVGHEPETEEIVVCLLAGGHCLLEGLPGVAKTLTIKTLAQAVDVDFTRIQFTPDLVPSDIVGTRIYRASREEFDIELGPVFTNFVLADEINRAPAKVQSAMLEVMAERQVSIGGQTWAMPRPFLVMATQNPIETEGVYPLPEAQRDRFLVKILINYPQAGDELEIVRRMSTGTPVPKQVLDAERLTALQDAATQVYVDPLVMEYAVALVMSTRTPSELGFGDIAPYLSVGASPRASLGLIAAARAFALIHGRGYAVPEDVHHLAPAVLRHRLVLTYEALADGVTADDIIHKLLDRVHQPRPAKTRSSLWGRS</sequence>
<dbReference type="GO" id="GO:0016887">
    <property type="term" value="F:ATP hydrolysis activity"/>
    <property type="evidence" value="ECO:0007669"/>
    <property type="project" value="InterPro"/>
</dbReference>
<keyword evidence="1" id="KW-0547">Nucleotide-binding</keyword>
<dbReference type="InterPro" id="IPR011703">
    <property type="entry name" value="ATPase_AAA-3"/>
</dbReference>
<dbReference type="CDD" id="cd00009">
    <property type="entry name" value="AAA"/>
    <property type="match status" value="1"/>
</dbReference>
<dbReference type="PANTHER" id="PTHR42759">
    <property type="entry name" value="MOXR FAMILY PROTEIN"/>
    <property type="match status" value="1"/>
</dbReference>
<reference evidence="6 7" key="1">
    <citation type="submission" date="2019-03" db="EMBL/GenBank/DDBJ databases">
        <title>Draft genome sequences of novel Actinobacteria.</title>
        <authorList>
            <person name="Sahin N."/>
            <person name="Ay H."/>
            <person name="Saygin H."/>
        </authorList>
    </citation>
    <scope>NUCLEOTIDE SEQUENCE [LARGE SCALE GENOMIC DNA]</scope>
    <source>
        <strain evidence="6 7">16K309</strain>
    </source>
</reference>
<dbReference type="GO" id="GO:0005524">
    <property type="term" value="F:ATP binding"/>
    <property type="evidence" value="ECO:0007669"/>
    <property type="project" value="UniProtKB-KW"/>
</dbReference>
<dbReference type="AlphaFoldDB" id="A0A4R4VK81"/>
<dbReference type="SUPFAM" id="SSF52540">
    <property type="entry name" value="P-loop containing nucleoside triphosphate hydrolases"/>
    <property type="match status" value="1"/>
</dbReference>
<comment type="similarity">
    <text evidence="3">Belongs to the MoxR family.</text>
</comment>
<dbReference type="InterPro" id="IPR027417">
    <property type="entry name" value="P-loop_NTPase"/>
</dbReference>
<dbReference type="Gene3D" id="1.10.8.80">
    <property type="entry name" value="Magnesium chelatase subunit I, C-Terminal domain"/>
    <property type="match status" value="1"/>
</dbReference>
<evidence type="ECO:0000313" key="6">
    <source>
        <dbReference type="EMBL" id="TDD02545.1"/>
    </source>
</evidence>
<dbReference type="Proteomes" id="UP000295674">
    <property type="component" value="Unassembled WGS sequence"/>
</dbReference>
<dbReference type="InterPro" id="IPR050764">
    <property type="entry name" value="CbbQ/NirQ/NorQ/GpvN"/>
</dbReference>
<gene>
    <name evidence="6" type="ORF">E1181_22755</name>
</gene>
<evidence type="ECO:0000259" key="4">
    <source>
        <dbReference type="Pfam" id="PF07726"/>
    </source>
</evidence>
<evidence type="ECO:0000256" key="2">
    <source>
        <dbReference type="ARBA" id="ARBA00022840"/>
    </source>
</evidence>
<organism evidence="6 7">
    <name type="scientific">Saccharopolyspora terrae</name>
    <dbReference type="NCBI Taxonomy" id="2530384"/>
    <lineage>
        <taxon>Bacteria</taxon>
        <taxon>Bacillati</taxon>
        <taxon>Actinomycetota</taxon>
        <taxon>Actinomycetes</taxon>
        <taxon>Pseudonocardiales</taxon>
        <taxon>Pseudonocardiaceae</taxon>
        <taxon>Saccharopolyspora</taxon>
    </lineage>
</organism>
<evidence type="ECO:0000256" key="1">
    <source>
        <dbReference type="ARBA" id="ARBA00022741"/>
    </source>
</evidence>
<dbReference type="Gene3D" id="3.40.50.300">
    <property type="entry name" value="P-loop containing nucleotide triphosphate hydrolases"/>
    <property type="match status" value="1"/>
</dbReference>
<keyword evidence="2" id="KW-0067">ATP-binding</keyword>